<reference evidence="2 3" key="1">
    <citation type="submission" date="2020-06" db="EMBL/GenBank/DDBJ databases">
        <authorList>
            <consortium name="Wellcome Sanger Institute Data Sharing"/>
        </authorList>
    </citation>
    <scope>NUCLEOTIDE SEQUENCE [LARGE SCALE GENOMIC DNA]</scope>
</reference>
<dbReference type="GeneTree" id="ENSGT00390000002137"/>
<feature type="compositionally biased region" description="Polar residues" evidence="1">
    <location>
        <begin position="175"/>
        <end position="187"/>
    </location>
</feature>
<name>A0AAY4EDS3_9TELE</name>
<dbReference type="Gene3D" id="1.25.40.10">
    <property type="entry name" value="Tetratricopeptide repeat domain"/>
    <property type="match status" value="1"/>
</dbReference>
<dbReference type="Proteomes" id="UP000694580">
    <property type="component" value="Chromosome 18"/>
</dbReference>
<reference evidence="2" key="2">
    <citation type="submission" date="2025-08" db="UniProtKB">
        <authorList>
            <consortium name="Ensembl"/>
        </authorList>
    </citation>
    <scope>IDENTIFICATION</scope>
</reference>
<dbReference type="InterPro" id="IPR006597">
    <property type="entry name" value="Sel1-like"/>
</dbReference>
<dbReference type="GO" id="GO:0008625">
    <property type="term" value="P:extrinsic apoptotic signaling pathway via death domain receptors"/>
    <property type="evidence" value="ECO:0007669"/>
    <property type="project" value="TreeGrafter"/>
</dbReference>
<organism evidence="2 3">
    <name type="scientific">Denticeps clupeoides</name>
    <name type="common">denticle herring</name>
    <dbReference type="NCBI Taxonomy" id="299321"/>
    <lineage>
        <taxon>Eukaryota</taxon>
        <taxon>Metazoa</taxon>
        <taxon>Chordata</taxon>
        <taxon>Craniata</taxon>
        <taxon>Vertebrata</taxon>
        <taxon>Euteleostomi</taxon>
        <taxon>Actinopterygii</taxon>
        <taxon>Neopterygii</taxon>
        <taxon>Teleostei</taxon>
        <taxon>Clupei</taxon>
        <taxon>Clupeiformes</taxon>
        <taxon>Denticipitoidei</taxon>
        <taxon>Denticipitidae</taxon>
        <taxon>Denticeps</taxon>
    </lineage>
</organism>
<sequence>MWRVQGFVGRVLNRCHGNTPLRLTQGHHREDEVRNTSNILSSSCHGSENRDDGEQKRRKRASQFCYAGLPRYAALDAVGWGTAALLFMQLCRRIHSQFSSVGETNLESGHHRDLGHLQKCGYRILLESLSRRNVRPHAANVNCLKAAPVSLEDDYDSGSSSSHSHRTPESEGLHSDSSPSVQQGALSSEEINNSDEYFFNATSLCDQKEPETQKQPKSLSPEEKVTEAAEHMTQVTRSSVPVILNIVGLDFTKTGDYEAAFSCFLSSAQHHYSKAQFNVGVCFEKGWGVQKDLKKALQFYRQAADAGHTQAQYRCAKLLLSSRGQQSAEDPGAAIALLQRAAAAGLTEAQRHLGVVYSREPVRDGEKSAHYLRIAAQSGDALALLYLGQCYESGFGVPQCHSTAANLYSQAATKGNKHARNLLTSLYSREGLSLFHHPREAALRSIRSAPCFSNTDQLTLGSMLFGRFWEVGPTSAPVVDLPVKPLPHSWSTGSFRALPAHALTALTISFGLQCHLLQMKEKSL</sequence>
<dbReference type="GO" id="GO:0005739">
    <property type="term" value="C:mitochondrion"/>
    <property type="evidence" value="ECO:0007669"/>
    <property type="project" value="TreeGrafter"/>
</dbReference>
<evidence type="ECO:0000313" key="3">
    <source>
        <dbReference type="Proteomes" id="UP000694580"/>
    </source>
</evidence>
<dbReference type="Pfam" id="PF08238">
    <property type="entry name" value="Sel1"/>
    <property type="match status" value="4"/>
</dbReference>
<dbReference type="InterPro" id="IPR011990">
    <property type="entry name" value="TPR-like_helical_dom_sf"/>
</dbReference>
<feature type="region of interest" description="Disordered" evidence="1">
    <location>
        <begin position="154"/>
        <end position="187"/>
    </location>
</feature>
<keyword evidence="3" id="KW-1185">Reference proteome</keyword>
<dbReference type="SMART" id="SM00671">
    <property type="entry name" value="SEL1"/>
    <property type="match status" value="4"/>
</dbReference>
<evidence type="ECO:0000256" key="1">
    <source>
        <dbReference type="SAM" id="MobiDB-lite"/>
    </source>
</evidence>
<dbReference type="SUPFAM" id="SSF81901">
    <property type="entry name" value="HCP-like"/>
    <property type="match status" value="1"/>
</dbReference>
<dbReference type="PANTHER" id="PTHR45011:SF1">
    <property type="entry name" value="DAP3-BINDING CELL DEATH ENHANCER 1"/>
    <property type="match status" value="1"/>
</dbReference>
<evidence type="ECO:0008006" key="4">
    <source>
        <dbReference type="Google" id="ProtNLM"/>
    </source>
</evidence>
<gene>
    <name evidence="2" type="primary">DELE1</name>
</gene>
<reference evidence="2" key="3">
    <citation type="submission" date="2025-09" db="UniProtKB">
        <authorList>
            <consortium name="Ensembl"/>
        </authorList>
    </citation>
    <scope>IDENTIFICATION</scope>
</reference>
<dbReference type="AlphaFoldDB" id="A0AAY4EDS3"/>
<evidence type="ECO:0000313" key="2">
    <source>
        <dbReference type="Ensembl" id="ENSDCDP00010055782.1"/>
    </source>
</evidence>
<feature type="compositionally biased region" description="Polar residues" evidence="1">
    <location>
        <begin position="35"/>
        <end position="46"/>
    </location>
</feature>
<proteinExistence type="predicted"/>
<dbReference type="InterPro" id="IPR052748">
    <property type="entry name" value="ISR_Activator"/>
</dbReference>
<protein>
    <recommendedName>
        <fullName evidence="4">Death ligand signal enhancer</fullName>
    </recommendedName>
</protein>
<feature type="region of interest" description="Disordered" evidence="1">
    <location>
        <begin position="19"/>
        <end position="56"/>
    </location>
</feature>
<accession>A0AAY4EDS3</accession>
<dbReference type="PANTHER" id="PTHR45011">
    <property type="entry name" value="DAP3-BINDING CELL DEATH ENHANCER 1"/>
    <property type="match status" value="1"/>
</dbReference>
<dbReference type="Ensembl" id="ENSDCDT00010066386.1">
    <property type="protein sequence ID" value="ENSDCDP00010055782.1"/>
    <property type="gene ID" value="ENSDCDG00010031924.1"/>
</dbReference>